<proteinExistence type="predicted"/>
<comment type="caution">
    <text evidence="1">The sequence shown here is derived from an EMBL/GenBank/DDBJ whole genome shotgun (WGS) entry which is preliminary data.</text>
</comment>
<sequence>MSENSGLESKIKGLVKAANCKTSWKKRLSALQEIKSIDCRERQDVVIRLALHDKVYKVKEEAFRIAQSLGFTKNGQPIKLGRKNIGYKPKDFTKVFQRIKREKKMDEFDLSLFREHFEVVAPEMFDVMLYEKGKKFDAWLENSFQTLPKPKAG</sequence>
<evidence type="ECO:0000313" key="2">
    <source>
        <dbReference type="Proteomes" id="UP000283878"/>
    </source>
</evidence>
<dbReference type="EMBL" id="PKPZ01000047">
    <property type="protein sequence ID" value="RPB31813.1"/>
    <property type="molecule type" value="Genomic_DNA"/>
</dbReference>
<name>A0AAX1XG38_9VIBR</name>
<evidence type="ECO:0000313" key="1">
    <source>
        <dbReference type="EMBL" id="RPB31813.1"/>
    </source>
</evidence>
<gene>
    <name evidence="1" type="ORF">CYQ91_24170</name>
</gene>
<dbReference type="Proteomes" id="UP000283878">
    <property type="component" value="Unassembled WGS sequence"/>
</dbReference>
<dbReference type="AlphaFoldDB" id="A0AAX1XG38"/>
<organism evidence="1 2">
    <name type="scientific">Vibrio diabolicus</name>
    <dbReference type="NCBI Taxonomy" id="50719"/>
    <lineage>
        <taxon>Bacteria</taxon>
        <taxon>Pseudomonadati</taxon>
        <taxon>Pseudomonadota</taxon>
        <taxon>Gammaproteobacteria</taxon>
        <taxon>Vibrionales</taxon>
        <taxon>Vibrionaceae</taxon>
        <taxon>Vibrio</taxon>
        <taxon>Vibrio diabolicus subgroup</taxon>
    </lineage>
</organism>
<reference evidence="1 2" key="1">
    <citation type="journal article" date="2018" name="AMB Express">
        <title>Occurrence and significance of pathogenicity and fitness islands in environmental vibrios.</title>
        <authorList>
            <person name="Klein S."/>
            <person name="Pipes S."/>
            <person name="Lovell C.R."/>
        </authorList>
    </citation>
    <scope>NUCLEOTIDE SEQUENCE [LARGE SCALE GENOMIC DNA]</scope>
    <source>
        <strain evidence="1 2">JBS-8-11-1</strain>
    </source>
</reference>
<accession>A0AAX1XG38</accession>
<protein>
    <submittedName>
        <fullName evidence="1">HEAT repeat domain-containing protein</fullName>
    </submittedName>
</protein>